<reference evidence="2 3" key="1">
    <citation type="submission" date="2008-05" db="EMBL/GenBank/DDBJ databases">
        <title>Complete sequence of Chlorobium limicola DSM 245.</title>
        <authorList>
            <consortium name="US DOE Joint Genome Institute"/>
            <person name="Lucas S."/>
            <person name="Copeland A."/>
            <person name="Lapidus A."/>
            <person name="Glavina del Rio T."/>
            <person name="Dalin E."/>
            <person name="Tice H."/>
            <person name="Bruce D."/>
            <person name="Goodwin L."/>
            <person name="Pitluck S."/>
            <person name="Schmutz J."/>
            <person name="Larimer F."/>
            <person name="Land M."/>
            <person name="Hauser L."/>
            <person name="Kyrpides N."/>
            <person name="Ovchinnikova G."/>
            <person name="Zhao F."/>
            <person name="Li T."/>
            <person name="Liu Z."/>
            <person name="Overmann J."/>
            <person name="Bryant D.A."/>
            <person name="Richardson P."/>
        </authorList>
    </citation>
    <scope>NUCLEOTIDE SEQUENCE [LARGE SCALE GENOMIC DNA]</scope>
    <source>
        <strain evidence="3">DSM 245 / NBRC 103803 / 6330</strain>
    </source>
</reference>
<accession>B3EH11</accession>
<dbReference type="SUPFAM" id="SSF56935">
    <property type="entry name" value="Porins"/>
    <property type="match status" value="1"/>
</dbReference>
<feature type="chain" id="PRO_5002786125" description="Porin" evidence="1">
    <location>
        <begin position="48"/>
        <end position="468"/>
    </location>
</feature>
<sequence precursor="true">MYIQVFSATCTRSNKPLKAHTSMNRKRALPYALMLAGLLLAPPAATAAETLEERVIRLEKELAELKTLVRQTTPAQAPAAAVAVPPAAQTAKPAPPTGIAVTTASGVRAQLYGFARFDASYDTGQINPGNIALWAKPVQGGDNDGEWNLTAGATRLGINLSGPDSENLKLSGNIELDFLGGGTENNLNPRLRHGYLKAYWPASDFSIIAGQTWDLVSSLIPFVDDPGLMWASGNIGMRHPQLRLTKGFSVAEQSRLEIAAAASRNIGESNKLTETWITDTGKDAAMPTVQGRIALSAPLIAEGKPATIAVSGHYGQEEWDSDLNNTHLTLPSWSCNLELLLPVSSKLLLAGEYFTGSNLDDYAGGIFQGVNAKGAEPEEIRSSGGWAALRYAYSPAVALSIGGGIDDPEDGDLADNARSANRSLFASYVNQITPNFILGVQLSQWRTEYKNAPDSDAFRAQSSMTYKF</sequence>
<evidence type="ECO:0000313" key="2">
    <source>
        <dbReference type="EMBL" id="ACD89691.1"/>
    </source>
</evidence>
<dbReference type="HOGENOM" id="CLU_616559_0_0_10"/>
<dbReference type="STRING" id="290315.Clim_0604"/>
<dbReference type="eggNOG" id="COG3074">
    <property type="taxonomic scope" value="Bacteria"/>
</dbReference>
<dbReference type="KEGG" id="cli:Clim_0604"/>
<dbReference type="AlphaFoldDB" id="B3EH11"/>
<dbReference type="OrthoDB" id="9802177at2"/>
<evidence type="ECO:0000313" key="3">
    <source>
        <dbReference type="Proteomes" id="UP000008841"/>
    </source>
</evidence>
<dbReference type="EMBL" id="CP001097">
    <property type="protein sequence ID" value="ACD89691.1"/>
    <property type="molecule type" value="Genomic_DNA"/>
</dbReference>
<gene>
    <name evidence="2" type="ordered locus">Clim_0604</name>
</gene>
<name>B3EH11_CHLL2</name>
<feature type="signal peptide" evidence="1">
    <location>
        <begin position="1"/>
        <end position="47"/>
    </location>
</feature>
<evidence type="ECO:0000256" key="1">
    <source>
        <dbReference type="SAM" id="SignalP"/>
    </source>
</evidence>
<proteinExistence type="predicted"/>
<evidence type="ECO:0008006" key="4">
    <source>
        <dbReference type="Google" id="ProtNLM"/>
    </source>
</evidence>
<keyword evidence="1" id="KW-0732">Signal</keyword>
<dbReference type="Proteomes" id="UP000008841">
    <property type="component" value="Chromosome"/>
</dbReference>
<organism evidence="2 3">
    <name type="scientific">Chlorobium limicola (strain DSM 245 / NBRC 103803 / 6330)</name>
    <dbReference type="NCBI Taxonomy" id="290315"/>
    <lineage>
        <taxon>Bacteria</taxon>
        <taxon>Pseudomonadati</taxon>
        <taxon>Chlorobiota</taxon>
        <taxon>Chlorobiia</taxon>
        <taxon>Chlorobiales</taxon>
        <taxon>Chlorobiaceae</taxon>
        <taxon>Chlorobium/Pelodictyon group</taxon>
        <taxon>Chlorobium</taxon>
    </lineage>
</organism>
<protein>
    <recommendedName>
        <fullName evidence="4">Porin</fullName>
    </recommendedName>
</protein>